<keyword evidence="5" id="KW-0496">Mitochondrion</keyword>
<dbReference type="CDD" id="cd06662">
    <property type="entry name" value="SURF1"/>
    <property type="match status" value="1"/>
</dbReference>
<dbReference type="EMBL" id="ML978121">
    <property type="protein sequence ID" value="KAF2104013.1"/>
    <property type="molecule type" value="Genomic_DNA"/>
</dbReference>
<reference evidence="6" key="1">
    <citation type="journal article" date="2020" name="Stud. Mycol.">
        <title>101 Dothideomycetes genomes: a test case for predicting lifestyles and emergence of pathogens.</title>
        <authorList>
            <person name="Haridas S."/>
            <person name="Albert R."/>
            <person name="Binder M."/>
            <person name="Bloem J."/>
            <person name="Labutti K."/>
            <person name="Salamov A."/>
            <person name="Andreopoulos B."/>
            <person name="Baker S."/>
            <person name="Barry K."/>
            <person name="Bills G."/>
            <person name="Bluhm B."/>
            <person name="Cannon C."/>
            <person name="Castanera R."/>
            <person name="Culley D."/>
            <person name="Daum C."/>
            <person name="Ezra D."/>
            <person name="Gonzalez J."/>
            <person name="Henrissat B."/>
            <person name="Kuo A."/>
            <person name="Liang C."/>
            <person name="Lipzen A."/>
            <person name="Lutzoni F."/>
            <person name="Magnuson J."/>
            <person name="Mondo S."/>
            <person name="Nolan M."/>
            <person name="Ohm R."/>
            <person name="Pangilinan J."/>
            <person name="Park H.-J."/>
            <person name="Ramirez L."/>
            <person name="Alfaro M."/>
            <person name="Sun H."/>
            <person name="Tritt A."/>
            <person name="Yoshinaga Y."/>
            <person name="Zwiers L.-H."/>
            <person name="Turgeon B."/>
            <person name="Goodwin S."/>
            <person name="Spatafora J."/>
            <person name="Crous P."/>
            <person name="Grigoriev I."/>
        </authorList>
    </citation>
    <scope>NUCLEOTIDE SEQUENCE</scope>
    <source>
        <strain evidence="6">CBS 133067</strain>
    </source>
</reference>
<dbReference type="PANTHER" id="PTHR23427">
    <property type="entry name" value="SURFEIT LOCUS PROTEIN"/>
    <property type="match status" value="1"/>
</dbReference>
<comment type="subcellular location">
    <subcellularLocation>
        <location evidence="1">Membrane</location>
    </subcellularLocation>
    <subcellularLocation>
        <location evidence="5">Mitochondrion inner membrane</location>
        <topology evidence="5">Multi-pass membrane protein</topology>
    </subcellularLocation>
</comment>
<keyword evidence="2 5" id="KW-0812">Transmembrane</keyword>
<dbReference type="InterPro" id="IPR045214">
    <property type="entry name" value="Surf1/Surf4"/>
</dbReference>
<evidence type="ECO:0000313" key="6">
    <source>
        <dbReference type="EMBL" id="KAF2104013.1"/>
    </source>
</evidence>
<proteinExistence type="inferred from homology"/>
<keyword evidence="3 5" id="KW-1133">Transmembrane helix</keyword>
<comment type="similarity">
    <text evidence="5">Belongs to the SURF1 family.</text>
</comment>
<protein>
    <recommendedName>
        <fullName evidence="5">SURF1-like protein</fullName>
    </recommendedName>
</protein>
<dbReference type="PROSITE" id="PS50895">
    <property type="entry name" value="SURF1"/>
    <property type="match status" value="1"/>
</dbReference>
<dbReference type="AlphaFoldDB" id="A0A9P4IQ37"/>
<dbReference type="OrthoDB" id="10040024at2759"/>
<dbReference type="GO" id="GO:0033617">
    <property type="term" value="P:mitochondrial respiratory chain complex IV assembly"/>
    <property type="evidence" value="ECO:0007669"/>
    <property type="project" value="TreeGrafter"/>
</dbReference>
<comment type="function">
    <text evidence="5">Probably involved in the biogenesis of the COX complex.</text>
</comment>
<evidence type="ECO:0000256" key="5">
    <source>
        <dbReference type="RuleBase" id="RU363076"/>
    </source>
</evidence>
<dbReference type="Proteomes" id="UP000799772">
    <property type="component" value="Unassembled WGS sequence"/>
</dbReference>
<gene>
    <name evidence="6" type="ORF">NA57DRAFT_30024</name>
</gene>
<keyword evidence="5" id="KW-0999">Mitochondrion inner membrane</keyword>
<evidence type="ECO:0000256" key="2">
    <source>
        <dbReference type="ARBA" id="ARBA00022692"/>
    </source>
</evidence>
<accession>A0A9P4IQ37</accession>
<evidence type="ECO:0000313" key="7">
    <source>
        <dbReference type="Proteomes" id="UP000799772"/>
    </source>
</evidence>
<evidence type="ECO:0000256" key="4">
    <source>
        <dbReference type="ARBA" id="ARBA00023136"/>
    </source>
</evidence>
<dbReference type="InterPro" id="IPR002994">
    <property type="entry name" value="Surf1/Shy1"/>
</dbReference>
<evidence type="ECO:0000256" key="1">
    <source>
        <dbReference type="ARBA" id="ARBA00004370"/>
    </source>
</evidence>
<feature type="transmembrane region" description="Helical" evidence="5">
    <location>
        <begin position="83"/>
        <end position="102"/>
    </location>
</feature>
<dbReference type="GO" id="GO:0005743">
    <property type="term" value="C:mitochondrial inner membrane"/>
    <property type="evidence" value="ECO:0007669"/>
    <property type="project" value="UniProtKB-SubCell"/>
</dbReference>
<evidence type="ECO:0000256" key="3">
    <source>
        <dbReference type="ARBA" id="ARBA00022989"/>
    </source>
</evidence>
<keyword evidence="4 5" id="KW-0472">Membrane</keyword>
<dbReference type="Pfam" id="PF02104">
    <property type="entry name" value="SURF1"/>
    <property type="match status" value="1"/>
</dbReference>
<sequence length="340" mass="40022">MFPSRRVFTEVLRQTNNGYRTSPLKIEFRRATWTCPQCLRLRLCERPLGQKRFASTNAAEEKEFRSILDEPPRLVRMRRKHNYGGLIVLALIPLTAFALGTWQVQRLGWKTDLMARFEDRLVRPPLPLPLFIDPDAVKDFDYRRVYATGKLRHDQEMLVGPRIHDGDDGYLVITPLEREEMDDRGRMRKSKVLVCRGWISKKFRNQRERLKEGGQQALPDELVTVQGLLRQPWKKNMFTPLNKPEKGEWYFPAVSEMAEFVGSQPVWVEETMQPDLRETYFREARGIPIGRAAEVNLRNNHLQYIFTWYGLAVATSFMFWLVVRKPPSDIARRVRQSKSW</sequence>
<organism evidence="6 7">
    <name type="scientific">Rhizodiscina lignyota</name>
    <dbReference type="NCBI Taxonomy" id="1504668"/>
    <lineage>
        <taxon>Eukaryota</taxon>
        <taxon>Fungi</taxon>
        <taxon>Dikarya</taxon>
        <taxon>Ascomycota</taxon>
        <taxon>Pezizomycotina</taxon>
        <taxon>Dothideomycetes</taxon>
        <taxon>Pleosporomycetidae</taxon>
        <taxon>Aulographales</taxon>
        <taxon>Rhizodiscinaceae</taxon>
        <taxon>Rhizodiscina</taxon>
    </lineage>
</organism>
<keyword evidence="7" id="KW-1185">Reference proteome</keyword>
<name>A0A9P4IQ37_9PEZI</name>
<comment type="caution">
    <text evidence="6">The sequence shown here is derived from an EMBL/GenBank/DDBJ whole genome shotgun (WGS) entry which is preliminary data.</text>
</comment>
<dbReference type="PANTHER" id="PTHR23427:SF2">
    <property type="entry name" value="SURFEIT LOCUS PROTEIN 1"/>
    <property type="match status" value="1"/>
</dbReference>
<feature type="transmembrane region" description="Helical" evidence="5">
    <location>
        <begin position="304"/>
        <end position="323"/>
    </location>
</feature>